<dbReference type="EMBL" id="OZ034813">
    <property type="protein sequence ID" value="CAL1357466.1"/>
    <property type="molecule type" value="Genomic_DNA"/>
</dbReference>
<proteinExistence type="predicted"/>
<reference evidence="1 2" key="1">
    <citation type="submission" date="2024-04" db="EMBL/GenBank/DDBJ databases">
        <authorList>
            <person name="Fracassetti M."/>
        </authorList>
    </citation>
    <scope>NUCLEOTIDE SEQUENCE [LARGE SCALE GENOMIC DNA]</scope>
</reference>
<dbReference type="Proteomes" id="UP001497516">
    <property type="component" value="Chromosome 1"/>
</dbReference>
<protein>
    <submittedName>
        <fullName evidence="1">Uncharacterized protein</fullName>
    </submittedName>
</protein>
<name>A0AAV2CP81_9ROSI</name>
<gene>
    <name evidence="1" type="ORF">LTRI10_LOCUS5094</name>
</gene>
<evidence type="ECO:0000313" key="1">
    <source>
        <dbReference type="EMBL" id="CAL1357466.1"/>
    </source>
</evidence>
<accession>A0AAV2CP81</accession>
<evidence type="ECO:0000313" key="2">
    <source>
        <dbReference type="Proteomes" id="UP001497516"/>
    </source>
</evidence>
<dbReference type="AlphaFoldDB" id="A0AAV2CP81"/>
<keyword evidence="2" id="KW-1185">Reference proteome</keyword>
<organism evidence="1 2">
    <name type="scientific">Linum trigynum</name>
    <dbReference type="NCBI Taxonomy" id="586398"/>
    <lineage>
        <taxon>Eukaryota</taxon>
        <taxon>Viridiplantae</taxon>
        <taxon>Streptophyta</taxon>
        <taxon>Embryophyta</taxon>
        <taxon>Tracheophyta</taxon>
        <taxon>Spermatophyta</taxon>
        <taxon>Magnoliopsida</taxon>
        <taxon>eudicotyledons</taxon>
        <taxon>Gunneridae</taxon>
        <taxon>Pentapetalae</taxon>
        <taxon>rosids</taxon>
        <taxon>fabids</taxon>
        <taxon>Malpighiales</taxon>
        <taxon>Linaceae</taxon>
        <taxon>Linum</taxon>
    </lineage>
</organism>
<sequence length="75" mass="8045">MGHVAYKLERPPGSSIHPVFQVSLLKLAQLTVQAALPKVDADGTLKIEPLVVPARSIVARNSVTAAQILVQYSLE</sequence>